<dbReference type="InterPro" id="IPR008278">
    <property type="entry name" value="4-PPantetheinyl_Trfase_dom"/>
</dbReference>
<dbReference type="InterPro" id="IPR004568">
    <property type="entry name" value="Ppantetheine-prot_Trfase_dom"/>
</dbReference>
<comment type="subcellular location">
    <subcellularLocation>
        <location evidence="8">Cytoplasm</location>
    </subcellularLocation>
</comment>
<feature type="binding site" evidence="8">
    <location>
        <position position="9"/>
    </location>
    <ligand>
        <name>Mg(2+)</name>
        <dbReference type="ChEBI" id="CHEBI:18420"/>
    </ligand>
</feature>
<keyword evidence="7 8" id="KW-0275">Fatty acid biosynthesis</keyword>
<gene>
    <name evidence="8" type="primary">acpS</name>
    <name evidence="10" type="ORF">GCM10022231_23660</name>
</gene>
<comment type="caution">
    <text evidence="10">The sequence shown here is derived from an EMBL/GenBank/DDBJ whole genome shotgun (WGS) entry which is preliminary data.</text>
</comment>
<evidence type="ECO:0000256" key="4">
    <source>
        <dbReference type="ARBA" id="ARBA00022832"/>
    </source>
</evidence>
<comment type="cofactor">
    <cofactor evidence="8">
        <name>Mg(2+)</name>
        <dbReference type="ChEBI" id="CHEBI:18420"/>
    </cofactor>
</comment>
<evidence type="ECO:0000256" key="5">
    <source>
        <dbReference type="ARBA" id="ARBA00022842"/>
    </source>
</evidence>
<keyword evidence="11" id="KW-1185">Reference proteome</keyword>
<feature type="domain" description="4'-phosphopantetheinyl transferase" evidence="9">
    <location>
        <begin position="5"/>
        <end position="111"/>
    </location>
</feature>
<evidence type="ECO:0000313" key="11">
    <source>
        <dbReference type="Proteomes" id="UP001418444"/>
    </source>
</evidence>
<evidence type="ECO:0000256" key="7">
    <source>
        <dbReference type="ARBA" id="ARBA00023160"/>
    </source>
</evidence>
<comment type="catalytic activity">
    <reaction evidence="8">
        <text>apo-[ACP] + CoA = holo-[ACP] + adenosine 3',5'-bisphosphate + H(+)</text>
        <dbReference type="Rhea" id="RHEA:12068"/>
        <dbReference type="Rhea" id="RHEA-COMP:9685"/>
        <dbReference type="Rhea" id="RHEA-COMP:9690"/>
        <dbReference type="ChEBI" id="CHEBI:15378"/>
        <dbReference type="ChEBI" id="CHEBI:29999"/>
        <dbReference type="ChEBI" id="CHEBI:57287"/>
        <dbReference type="ChEBI" id="CHEBI:58343"/>
        <dbReference type="ChEBI" id="CHEBI:64479"/>
        <dbReference type="EC" id="2.7.8.7"/>
    </reaction>
</comment>
<keyword evidence="5 8" id="KW-0460">Magnesium</keyword>
<dbReference type="Proteomes" id="UP001418444">
    <property type="component" value="Unassembled WGS sequence"/>
</dbReference>
<evidence type="ECO:0000256" key="2">
    <source>
        <dbReference type="ARBA" id="ARBA00022679"/>
    </source>
</evidence>
<dbReference type="InterPro" id="IPR037143">
    <property type="entry name" value="4-PPantetheinyl_Trfase_dom_sf"/>
</dbReference>
<name>A0ABP7PB51_9ACTN</name>
<reference evidence="11" key="1">
    <citation type="journal article" date="2019" name="Int. J. Syst. Evol. Microbiol.">
        <title>The Global Catalogue of Microorganisms (GCM) 10K type strain sequencing project: providing services to taxonomists for standard genome sequencing and annotation.</title>
        <authorList>
            <consortium name="The Broad Institute Genomics Platform"/>
            <consortium name="The Broad Institute Genome Sequencing Center for Infectious Disease"/>
            <person name="Wu L."/>
            <person name="Ma J."/>
        </authorList>
    </citation>
    <scope>NUCLEOTIDE SEQUENCE [LARGE SCALE GENOMIC DNA]</scope>
    <source>
        <strain evidence="11">JCM 16923</strain>
    </source>
</reference>
<dbReference type="Gene3D" id="3.90.470.20">
    <property type="entry name" value="4'-phosphopantetheinyl transferase domain"/>
    <property type="match status" value="1"/>
</dbReference>
<feature type="binding site" evidence="8">
    <location>
        <position position="58"/>
    </location>
    <ligand>
        <name>Mg(2+)</name>
        <dbReference type="ChEBI" id="CHEBI:18420"/>
    </ligand>
</feature>
<dbReference type="EC" id="2.7.8.7" evidence="8"/>
<dbReference type="RefSeq" id="WP_344783941.1">
    <property type="nucleotide sequence ID" value="NZ_BAAAZW010000006.1"/>
</dbReference>
<evidence type="ECO:0000256" key="8">
    <source>
        <dbReference type="HAMAP-Rule" id="MF_00101"/>
    </source>
</evidence>
<evidence type="ECO:0000256" key="6">
    <source>
        <dbReference type="ARBA" id="ARBA00023098"/>
    </source>
</evidence>
<protein>
    <recommendedName>
        <fullName evidence="8">Holo-[acyl-carrier-protein] synthase</fullName>
        <shortName evidence="8">Holo-ACP synthase</shortName>
        <ecNumber evidence="8">2.7.8.7</ecNumber>
    </recommendedName>
    <alternativeName>
        <fullName evidence="8">4'-phosphopantetheinyl transferase AcpS</fullName>
    </alternativeName>
</protein>
<dbReference type="InterPro" id="IPR002582">
    <property type="entry name" value="ACPS"/>
</dbReference>
<dbReference type="SUPFAM" id="SSF56214">
    <property type="entry name" value="4'-phosphopantetheinyl transferase"/>
    <property type="match status" value="1"/>
</dbReference>
<keyword evidence="2 8" id="KW-0808">Transferase</keyword>
<accession>A0ABP7PB51</accession>
<dbReference type="Pfam" id="PF01648">
    <property type="entry name" value="ACPS"/>
    <property type="match status" value="1"/>
</dbReference>
<comment type="similarity">
    <text evidence="8">Belongs to the P-Pant transferase superfamily. AcpS family.</text>
</comment>
<keyword evidence="1 8" id="KW-0444">Lipid biosynthesis</keyword>
<organism evidence="10 11">
    <name type="scientific">Gordonia caeni</name>
    <dbReference type="NCBI Taxonomy" id="1007097"/>
    <lineage>
        <taxon>Bacteria</taxon>
        <taxon>Bacillati</taxon>
        <taxon>Actinomycetota</taxon>
        <taxon>Actinomycetes</taxon>
        <taxon>Mycobacteriales</taxon>
        <taxon>Gordoniaceae</taxon>
        <taxon>Gordonia</taxon>
    </lineage>
</organism>
<sequence>MSVIGIGIDVVDVPAFAEQLEQPGSTMLVSFRTGERRDAAARTGDEAQHLAARWAAREAVIKAWSSSRFAQSPVLPETAMNDVEIVSDNWGRPKARLHGDLARYLANVRIHLSLTHDGNTAAAVAILEDDD</sequence>
<evidence type="ECO:0000313" key="10">
    <source>
        <dbReference type="EMBL" id="GAA3962721.1"/>
    </source>
</evidence>
<evidence type="ECO:0000256" key="3">
    <source>
        <dbReference type="ARBA" id="ARBA00022723"/>
    </source>
</evidence>
<keyword evidence="4 8" id="KW-0276">Fatty acid metabolism</keyword>
<dbReference type="EMBL" id="BAAAZW010000006">
    <property type="protein sequence ID" value="GAA3962721.1"/>
    <property type="molecule type" value="Genomic_DNA"/>
</dbReference>
<dbReference type="NCBIfam" id="TIGR00556">
    <property type="entry name" value="pantethn_trn"/>
    <property type="match status" value="1"/>
</dbReference>
<dbReference type="NCBIfam" id="NF000831">
    <property type="entry name" value="PRK00070.3-1"/>
    <property type="match status" value="1"/>
</dbReference>
<proteinExistence type="inferred from homology"/>
<evidence type="ECO:0000256" key="1">
    <source>
        <dbReference type="ARBA" id="ARBA00022516"/>
    </source>
</evidence>
<dbReference type="HAMAP" id="MF_00101">
    <property type="entry name" value="AcpS"/>
    <property type="match status" value="1"/>
</dbReference>
<comment type="function">
    <text evidence="8">Transfers the 4'-phosphopantetheine moiety from coenzyme A to a Ser of acyl-carrier-protein.</text>
</comment>
<keyword evidence="8" id="KW-0963">Cytoplasm</keyword>
<keyword evidence="3 8" id="KW-0479">Metal-binding</keyword>
<keyword evidence="6 8" id="KW-0443">Lipid metabolism</keyword>
<evidence type="ECO:0000259" key="9">
    <source>
        <dbReference type="Pfam" id="PF01648"/>
    </source>
</evidence>